<dbReference type="RefSeq" id="WP_377473631.1">
    <property type="nucleotide sequence ID" value="NZ_JBHLWN010000106.1"/>
</dbReference>
<reference evidence="3 4" key="1">
    <citation type="submission" date="2024-09" db="EMBL/GenBank/DDBJ databases">
        <authorList>
            <person name="Sun Q."/>
            <person name="Mori K."/>
        </authorList>
    </citation>
    <scope>NUCLEOTIDE SEQUENCE [LARGE SCALE GENOMIC DNA]</scope>
    <source>
        <strain evidence="3 4">CCM 7759</strain>
    </source>
</reference>
<dbReference type="InterPro" id="IPR011330">
    <property type="entry name" value="Glyco_hydro/deAcase_b/a-brl"/>
</dbReference>
<dbReference type="InterPro" id="IPR012854">
    <property type="entry name" value="Cu_amine_oxidase-like_N"/>
</dbReference>
<dbReference type="PANTHER" id="PTHR10587:SF125">
    <property type="entry name" value="POLYSACCHARIDE DEACETYLASE YHEN-RELATED"/>
    <property type="match status" value="1"/>
</dbReference>
<keyword evidence="4" id="KW-1185">Reference proteome</keyword>
<dbReference type="InterPro" id="IPR002509">
    <property type="entry name" value="NODB_dom"/>
</dbReference>
<name>A0ABV6DTH2_9BACL</name>
<dbReference type="PROSITE" id="PS51677">
    <property type="entry name" value="NODB"/>
    <property type="match status" value="1"/>
</dbReference>
<dbReference type="InterPro" id="IPR036582">
    <property type="entry name" value="Mao_N_sf"/>
</dbReference>
<protein>
    <submittedName>
        <fullName evidence="3">Polysaccharide deacetylase family protein</fullName>
    </submittedName>
</protein>
<evidence type="ECO:0000313" key="3">
    <source>
        <dbReference type="EMBL" id="MFC0215947.1"/>
    </source>
</evidence>
<gene>
    <name evidence="3" type="ORF">ACFFK0_26465</name>
</gene>
<dbReference type="Gene3D" id="3.20.20.370">
    <property type="entry name" value="Glycoside hydrolase/deacetylase"/>
    <property type="match status" value="1"/>
</dbReference>
<proteinExistence type="predicted"/>
<feature type="region of interest" description="Disordered" evidence="1">
    <location>
        <begin position="297"/>
        <end position="323"/>
    </location>
</feature>
<evidence type="ECO:0000256" key="1">
    <source>
        <dbReference type="SAM" id="MobiDB-lite"/>
    </source>
</evidence>
<feature type="domain" description="NodB homology" evidence="2">
    <location>
        <begin position="70"/>
        <end position="255"/>
    </location>
</feature>
<dbReference type="Proteomes" id="UP001589776">
    <property type="component" value="Unassembled WGS sequence"/>
</dbReference>
<organism evidence="3 4">
    <name type="scientific">Paenibacillus chartarius</name>
    <dbReference type="NCBI Taxonomy" id="747481"/>
    <lineage>
        <taxon>Bacteria</taxon>
        <taxon>Bacillati</taxon>
        <taxon>Bacillota</taxon>
        <taxon>Bacilli</taxon>
        <taxon>Bacillales</taxon>
        <taxon>Paenibacillaceae</taxon>
        <taxon>Paenibacillus</taxon>
    </lineage>
</organism>
<sequence length="493" mass="54346">MRKPNNFIRTSTSYARTLLLWMLAVVVVSLYMVPVPVQAADSDPEEELFAKLASGHKVMTPRAYITPEKPTVYLTFDDGPSRLTPQILDILQQENVKATFFQLGSEAERSPDIVRRVIEEGHALGNHSYDHVYSKLYGSFDGFWSEVQAADRVFEKVAGFKPKLLRAPGGTAGNFDAYYFYYLDQAGYLIYDWNVDSGDSKRVGVPAQEIVETIKNGTLGHEVTVLMHDGTGHGETVRALPDIIRYYKEKGYVFDVLSEQVKPQQFAVSKAAKWPRSTTYGTFGELAAAAREAGASRSDGQALAKTQQEAGGPQAAAAGANGREEAGLQAVAAESAVQPASSEGKAKSTVFTTPRENKALLQLRFAGKLVSIPEYGYELNNGQLRVPLRALVENMGGYVIWDERTRSVTVLYGLRKLIYDLDTLTVRTYLFGRLHSTNYLVDMRLNDGSVTVPLRQTVNLLGGGIGKWSMESNERFVTIVRRRLFVTAGGLGA</sequence>
<dbReference type="InterPro" id="IPR050248">
    <property type="entry name" value="Polysacc_deacetylase_ArnD"/>
</dbReference>
<feature type="compositionally biased region" description="Low complexity" evidence="1">
    <location>
        <begin position="307"/>
        <end position="321"/>
    </location>
</feature>
<accession>A0ABV6DTH2</accession>
<dbReference type="SUPFAM" id="SSF88713">
    <property type="entry name" value="Glycoside hydrolase/deacetylase"/>
    <property type="match status" value="1"/>
</dbReference>
<dbReference type="Pfam" id="PF01522">
    <property type="entry name" value="Polysacc_deac_1"/>
    <property type="match status" value="1"/>
</dbReference>
<dbReference type="Gene3D" id="3.30.457.10">
    <property type="entry name" value="Copper amine oxidase-like, N-terminal domain"/>
    <property type="match status" value="1"/>
</dbReference>
<comment type="caution">
    <text evidence="3">The sequence shown here is derived from an EMBL/GenBank/DDBJ whole genome shotgun (WGS) entry which is preliminary data.</text>
</comment>
<dbReference type="Pfam" id="PF07833">
    <property type="entry name" value="Cu_amine_oxidN1"/>
    <property type="match status" value="1"/>
</dbReference>
<dbReference type="PANTHER" id="PTHR10587">
    <property type="entry name" value="GLYCOSYL TRANSFERASE-RELATED"/>
    <property type="match status" value="1"/>
</dbReference>
<dbReference type="EMBL" id="JBHLWN010000106">
    <property type="protein sequence ID" value="MFC0215947.1"/>
    <property type="molecule type" value="Genomic_DNA"/>
</dbReference>
<dbReference type="CDD" id="cd10944">
    <property type="entry name" value="CE4_SmPgdA_like"/>
    <property type="match status" value="1"/>
</dbReference>
<evidence type="ECO:0000259" key="2">
    <source>
        <dbReference type="PROSITE" id="PS51677"/>
    </source>
</evidence>
<evidence type="ECO:0000313" key="4">
    <source>
        <dbReference type="Proteomes" id="UP001589776"/>
    </source>
</evidence>